<gene>
    <name evidence="1" type="ORF">PAAG_12671</name>
</gene>
<sequence>MSQLDESRGWFYYWRFLLMRQGEIRSERGCDSPALAAEYGGWYRKTMGDAPP</sequence>
<dbReference type="VEuPathDB" id="FungiDB:PAAG_12671"/>
<dbReference type="HOGENOM" id="CLU_3087846_0_0_1"/>
<dbReference type="RefSeq" id="XP_015702248.1">
    <property type="nucleotide sequence ID" value="XM_015848133.1"/>
</dbReference>
<dbReference type="KEGG" id="pbl:PAAG_12671"/>
<dbReference type="EMBL" id="KN294051">
    <property type="protein sequence ID" value="KGQ00661.1"/>
    <property type="molecule type" value="Genomic_DNA"/>
</dbReference>
<proteinExistence type="predicted"/>
<dbReference type="GeneID" id="26971250"/>
<evidence type="ECO:0000313" key="1">
    <source>
        <dbReference type="EMBL" id="KGQ00661.1"/>
    </source>
</evidence>
<name>A0A0A2UYN4_PARBA</name>
<dbReference type="Proteomes" id="UP000002059">
    <property type="component" value="Partially assembled WGS sequence"/>
</dbReference>
<protein>
    <submittedName>
        <fullName evidence="1">Uncharacterized protein</fullName>
    </submittedName>
</protein>
<reference evidence="1 2" key="1">
    <citation type="journal article" date="2011" name="PLoS Genet.">
        <title>Comparative genomic analysis of human fungal pathogens causing paracoccidioidomycosis.</title>
        <authorList>
            <person name="Desjardins C.A."/>
            <person name="Champion M.D."/>
            <person name="Holder J.W."/>
            <person name="Muszewska A."/>
            <person name="Goldberg J."/>
            <person name="Bailao A.M."/>
            <person name="Brigido M.M."/>
            <person name="Ferreira M.E."/>
            <person name="Garcia A.M."/>
            <person name="Grynberg M."/>
            <person name="Gujja S."/>
            <person name="Heiman D.I."/>
            <person name="Henn M.R."/>
            <person name="Kodira C.D."/>
            <person name="Leon-Narvaez H."/>
            <person name="Longo L.V."/>
            <person name="Ma L.J."/>
            <person name="Malavazi I."/>
            <person name="Matsuo A.L."/>
            <person name="Morais F.V."/>
            <person name="Pereira M."/>
            <person name="Rodriguez-Brito S."/>
            <person name="Sakthikumar S."/>
            <person name="Salem-Izacc S.M."/>
            <person name="Sykes S.M."/>
            <person name="Teixeira M.M."/>
            <person name="Vallejo M.C."/>
            <person name="Walter M.E."/>
            <person name="Yandava C."/>
            <person name="Young S."/>
            <person name="Zeng Q."/>
            <person name="Zucker J."/>
            <person name="Felipe M.S."/>
            <person name="Goldman G.H."/>
            <person name="Haas B.J."/>
            <person name="McEwen J.G."/>
            <person name="Nino-Vega G."/>
            <person name="Puccia R."/>
            <person name="San-Blas G."/>
            <person name="Soares C.M."/>
            <person name="Birren B.W."/>
            <person name="Cuomo C.A."/>
        </authorList>
    </citation>
    <scope>NUCLEOTIDE SEQUENCE [LARGE SCALE GENOMIC DNA]</scope>
    <source>
        <strain evidence="2">ATCC MYA-826 / Pb01</strain>
    </source>
</reference>
<dbReference type="AlphaFoldDB" id="A0A0A2UYN4"/>
<keyword evidence="2" id="KW-1185">Reference proteome</keyword>
<organism evidence="1 2">
    <name type="scientific">Paracoccidioides lutzii (strain ATCC MYA-826 / Pb01)</name>
    <name type="common">Paracoccidioides brasiliensis</name>
    <dbReference type="NCBI Taxonomy" id="502779"/>
    <lineage>
        <taxon>Eukaryota</taxon>
        <taxon>Fungi</taxon>
        <taxon>Dikarya</taxon>
        <taxon>Ascomycota</taxon>
        <taxon>Pezizomycotina</taxon>
        <taxon>Eurotiomycetes</taxon>
        <taxon>Eurotiomycetidae</taxon>
        <taxon>Onygenales</taxon>
        <taxon>Ajellomycetaceae</taxon>
        <taxon>Paracoccidioides</taxon>
    </lineage>
</organism>
<accession>A0A0A2UYN4</accession>
<evidence type="ECO:0000313" key="2">
    <source>
        <dbReference type="Proteomes" id="UP000002059"/>
    </source>
</evidence>